<sequence length="215" mass="24858">MLLELDFFKEKLHTKSHEGMTILHSDYCGNVRKAQPTDNTQKGRADFLKHRQEWKSSMLRNNTDMIGVWSKPIIISMVNPRVLQLALNILVSRYYEEPQEQADIALLEVSSKRARLAKFSWRLLPGWKYPIISPILEDLEQEQVLYLHEHFGILTYKSPRLCRGVYGTLVAKGDAFKSSQRSHRPTIDDMDDIYDASSRIMPAISMDIPEIQVPV</sequence>
<dbReference type="GeneID" id="85457783"/>
<accession>A0AAJ0A7R8</accession>
<comment type="caution">
    <text evidence="1">The sequence shown here is derived from an EMBL/GenBank/DDBJ whole genome shotgun (WGS) entry which is preliminary data.</text>
</comment>
<evidence type="ECO:0000313" key="2">
    <source>
        <dbReference type="Proteomes" id="UP001224890"/>
    </source>
</evidence>
<organism evidence="1 2">
    <name type="scientific">Colletotrichum godetiae</name>
    <dbReference type="NCBI Taxonomy" id="1209918"/>
    <lineage>
        <taxon>Eukaryota</taxon>
        <taxon>Fungi</taxon>
        <taxon>Dikarya</taxon>
        <taxon>Ascomycota</taxon>
        <taxon>Pezizomycotina</taxon>
        <taxon>Sordariomycetes</taxon>
        <taxon>Hypocreomycetidae</taxon>
        <taxon>Glomerellales</taxon>
        <taxon>Glomerellaceae</taxon>
        <taxon>Colletotrichum</taxon>
        <taxon>Colletotrichum acutatum species complex</taxon>
    </lineage>
</organism>
<proteinExistence type="predicted"/>
<evidence type="ECO:0000313" key="1">
    <source>
        <dbReference type="EMBL" id="KAK1656621.1"/>
    </source>
</evidence>
<gene>
    <name evidence="1" type="ORF">BDP55DRAFT_639471</name>
</gene>
<reference evidence="1" key="1">
    <citation type="submission" date="2021-06" db="EMBL/GenBank/DDBJ databases">
        <title>Comparative genomics, transcriptomics and evolutionary studies reveal genomic signatures of adaptation to plant cell wall in hemibiotrophic fungi.</title>
        <authorList>
            <consortium name="DOE Joint Genome Institute"/>
            <person name="Baroncelli R."/>
            <person name="Diaz J.F."/>
            <person name="Benocci T."/>
            <person name="Peng M."/>
            <person name="Battaglia E."/>
            <person name="Haridas S."/>
            <person name="Andreopoulos W."/>
            <person name="Labutti K."/>
            <person name="Pangilinan J."/>
            <person name="Floch G.L."/>
            <person name="Makela M.R."/>
            <person name="Henrissat B."/>
            <person name="Grigoriev I.V."/>
            <person name="Crouch J.A."/>
            <person name="De Vries R.P."/>
            <person name="Sukno S.A."/>
            <person name="Thon M.R."/>
        </authorList>
    </citation>
    <scope>NUCLEOTIDE SEQUENCE</scope>
    <source>
        <strain evidence="1">CBS 193.32</strain>
    </source>
</reference>
<protein>
    <submittedName>
        <fullName evidence="1">Uncharacterized protein</fullName>
    </submittedName>
</protein>
<dbReference type="EMBL" id="JAHMHR010000140">
    <property type="protein sequence ID" value="KAK1656621.1"/>
    <property type="molecule type" value="Genomic_DNA"/>
</dbReference>
<keyword evidence="2" id="KW-1185">Reference proteome</keyword>
<name>A0AAJ0A7R8_9PEZI</name>
<dbReference type="AlphaFoldDB" id="A0AAJ0A7R8"/>
<dbReference type="RefSeq" id="XP_060421385.1">
    <property type="nucleotide sequence ID" value="XM_060573257.1"/>
</dbReference>
<dbReference type="Proteomes" id="UP001224890">
    <property type="component" value="Unassembled WGS sequence"/>
</dbReference>